<dbReference type="RefSeq" id="XP_007450992.1">
    <property type="nucleotide sequence ID" value="XM_007450930.1"/>
</dbReference>
<organism evidence="2 3">
    <name type="scientific">Lipotes vexillifer</name>
    <name type="common">Yangtze river dolphin</name>
    <dbReference type="NCBI Taxonomy" id="118797"/>
    <lineage>
        <taxon>Eukaryota</taxon>
        <taxon>Metazoa</taxon>
        <taxon>Chordata</taxon>
        <taxon>Craniata</taxon>
        <taxon>Vertebrata</taxon>
        <taxon>Euteleostomi</taxon>
        <taxon>Mammalia</taxon>
        <taxon>Eutheria</taxon>
        <taxon>Laurasiatheria</taxon>
        <taxon>Artiodactyla</taxon>
        <taxon>Whippomorpha</taxon>
        <taxon>Cetacea</taxon>
        <taxon>Odontoceti</taxon>
        <taxon>Lipotidae</taxon>
        <taxon>Lipotes</taxon>
    </lineage>
</organism>
<feature type="compositionally biased region" description="Basic and acidic residues" evidence="1">
    <location>
        <begin position="189"/>
        <end position="202"/>
    </location>
</feature>
<sequence length="202" mass="20889">MGNFSHKTGKALLFSPPPPPDRPALTADPDPERRNNDARGRESSPARGAPGLTGDLAAARTARPPVSGTQFFPPPNIETVGARPRSPEHPAPGGRQSRSSRRGSDPGSPESRQWTGREEAPGWGTGGNGRTVMALNSCPSVAAAEPGRAPPPPPPPRRPPGAAPAGRGTTGHFTSAHTRSRPQGAGDAGGHRGEEPERFGAR</sequence>
<feature type="region of interest" description="Disordered" evidence="1">
    <location>
        <begin position="1"/>
        <end position="202"/>
    </location>
</feature>
<evidence type="ECO:0000313" key="3">
    <source>
        <dbReference type="RefSeq" id="XP_007450992.1"/>
    </source>
</evidence>
<dbReference type="InParanoid" id="A0A340WTS0"/>
<evidence type="ECO:0000256" key="1">
    <source>
        <dbReference type="SAM" id="MobiDB-lite"/>
    </source>
</evidence>
<name>A0A340WTS0_LIPVE</name>
<evidence type="ECO:0000313" key="2">
    <source>
        <dbReference type="Proteomes" id="UP000265300"/>
    </source>
</evidence>
<keyword evidence="2" id="KW-1185">Reference proteome</keyword>
<dbReference type="AlphaFoldDB" id="A0A340WTS0"/>
<dbReference type="GeneID" id="103087158"/>
<dbReference type="Proteomes" id="UP000265300">
    <property type="component" value="Unplaced"/>
</dbReference>
<reference evidence="3" key="1">
    <citation type="submission" date="2025-08" db="UniProtKB">
        <authorList>
            <consortium name="RefSeq"/>
        </authorList>
    </citation>
    <scope>IDENTIFICATION</scope>
</reference>
<gene>
    <name evidence="3" type="primary">LOC103087158</name>
</gene>
<proteinExistence type="predicted"/>
<accession>A0A340WTS0</accession>
<feature type="compositionally biased region" description="Basic and acidic residues" evidence="1">
    <location>
        <begin position="30"/>
        <end position="44"/>
    </location>
</feature>
<feature type="compositionally biased region" description="Pro residues" evidence="1">
    <location>
        <begin position="148"/>
        <end position="162"/>
    </location>
</feature>
<dbReference type="KEGG" id="lve:103087158"/>
<protein>
    <submittedName>
        <fullName evidence="3">Proline-rich protein HaeIII subfamily 1-like</fullName>
    </submittedName>
</protein>